<gene>
    <name evidence="2" type="ORF">DLM85_14610</name>
</gene>
<evidence type="ECO:0000256" key="1">
    <source>
        <dbReference type="SAM" id="Phobius"/>
    </source>
</evidence>
<evidence type="ECO:0000313" key="3">
    <source>
        <dbReference type="Proteomes" id="UP000248553"/>
    </source>
</evidence>
<dbReference type="RefSeq" id="WP_111478849.1">
    <property type="nucleotide sequence ID" value="NZ_QHKM01000004.1"/>
</dbReference>
<feature type="transmembrane region" description="Helical" evidence="1">
    <location>
        <begin position="269"/>
        <end position="288"/>
    </location>
</feature>
<accession>A0A328BH83</accession>
<dbReference type="EMBL" id="QHKM01000004">
    <property type="protein sequence ID" value="RAK65939.1"/>
    <property type="molecule type" value="Genomic_DNA"/>
</dbReference>
<feature type="transmembrane region" description="Helical" evidence="1">
    <location>
        <begin position="236"/>
        <end position="257"/>
    </location>
</feature>
<name>A0A328BH83_9BACT</name>
<keyword evidence="1" id="KW-0812">Transmembrane</keyword>
<feature type="transmembrane region" description="Helical" evidence="1">
    <location>
        <begin position="38"/>
        <end position="58"/>
    </location>
</feature>
<feature type="transmembrane region" description="Helical" evidence="1">
    <location>
        <begin position="164"/>
        <end position="187"/>
    </location>
</feature>
<sequence length="358" mass="38750">MSPTTAAPAIALPPLLLPRLVALWALSEALLGGVLHALRLPVTGLLVGGAAVVVLTLLGHYRRGPGAVLRALLVVLTIKALLSPHTSPNAYVAVAFQGLLGELLSWPRALPRLRGLLLGLLTLVESAGQRVLTLWLLGGQALPAAFNDFVRGLLGADAARQPNYALWLVGLYFAAHALVGAALGWWAGGLPARLPGLVQRYAWLQLRPDPADEDEDAPGEDSAPTRRARRWRISRLLLGLWAACLLLWLAAALGWAPAAVANEHRLGGLLLRSVLLYGAWALLLGPWLTQRLHHWLTRPRGRWAADLRQTLALLPATRQLVARCWRHSAGHRGLSRLRWFGRALAVNVFLRPDARPGA</sequence>
<evidence type="ECO:0000313" key="2">
    <source>
        <dbReference type="EMBL" id="RAK65939.1"/>
    </source>
</evidence>
<feature type="transmembrane region" description="Helical" evidence="1">
    <location>
        <begin position="65"/>
        <end position="82"/>
    </location>
</feature>
<comment type="caution">
    <text evidence="2">The sequence shown here is derived from an EMBL/GenBank/DDBJ whole genome shotgun (WGS) entry which is preliminary data.</text>
</comment>
<proteinExistence type="predicted"/>
<keyword evidence="1" id="KW-0472">Membrane</keyword>
<keyword evidence="1" id="KW-1133">Transmembrane helix</keyword>
<dbReference type="Proteomes" id="UP000248553">
    <property type="component" value="Unassembled WGS sequence"/>
</dbReference>
<reference evidence="3" key="1">
    <citation type="submission" date="2018-05" db="EMBL/GenBank/DDBJ databases">
        <authorList>
            <person name="Nie L."/>
        </authorList>
    </citation>
    <scope>NUCLEOTIDE SEQUENCE [LARGE SCALE GENOMIC DNA]</scope>
    <source>
        <strain evidence="3">NL</strain>
    </source>
</reference>
<organism evidence="2 3">
    <name type="scientific">Hymenobacter edaphi</name>
    <dbReference type="NCBI Taxonomy" id="2211146"/>
    <lineage>
        <taxon>Bacteria</taxon>
        <taxon>Pseudomonadati</taxon>
        <taxon>Bacteroidota</taxon>
        <taxon>Cytophagia</taxon>
        <taxon>Cytophagales</taxon>
        <taxon>Hymenobacteraceae</taxon>
        <taxon>Hymenobacter</taxon>
    </lineage>
</organism>
<keyword evidence="3" id="KW-1185">Reference proteome</keyword>
<protein>
    <submittedName>
        <fullName evidence="2">Uncharacterized protein</fullName>
    </submittedName>
</protein>
<dbReference type="AlphaFoldDB" id="A0A328BH83"/>
<dbReference type="OrthoDB" id="877060at2"/>